<keyword evidence="2" id="KW-1185">Reference proteome</keyword>
<name>A0ACB8YVM9_CICIN</name>
<protein>
    <submittedName>
        <fullName evidence="1">Uncharacterized protein</fullName>
    </submittedName>
</protein>
<gene>
    <name evidence="1" type="ORF">L2E82_47559</name>
</gene>
<dbReference type="EMBL" id="CM042017">
    <property type="protein sequence ID" value="KAI3689597.1"/>
    <property type="molecule type" value="Genomic_DNA"/>
</dbReference>
<comment type="caution">
    <text evidence="1">The sequence shown here is derived from an EMBL/GenBank/DDBJ whole genome shotgun (WGS) entry which is preliminary data.</text>
</comment>
<evidence type="ECO:0000313" key="1">
    <source>
        <dbReference type="EMBL" id="KAI3689597.1"/>
    </source>
</evidence>
<accession>A0ACB8YVM9</accession>
<evidence type="ECO:0000313" key="2">
    <source>
        <dbReference type="Proteomes" id="UP001055811"/>
    </source>
</evidence>
<organism evidence="1 2">
    <name type="scientific">Cichorium intybus</name>
    <name type="common">Chicory</name>
    <dbReference type="NCBI Taxonomy" id="13427"/>
    <lineage>
        <taxon>Eukaryota</taxon>
        <taxon>Viridiplantae</taxon>
        <taxon>Streptophyta</taxon>
        <taxon>Embryophyta</taxon>
        <taxon>Tracheophyta</taxon>
        <taxon>Spermatophyta</taxon>
        <taxon>Magnoliopsida</taxon>
        <taxon>eudicotyledons</taxon>
        <taxon>Gunneridae</taxon>
        <taxon>Pentapetalae</taxon>
        <taxon>asterids</taxon>
        <taxon>campanulids</taxon>
        <taxon>Asterales</taxon>
        <taxon>Asteraceae</taxon>
        <taxon>Cichorioideae</taxon>
        <taxon>Cichorieae</taxon>
        <taxon>Cichoriinae</taxon>
        <taxon>Cichorium</taxon>
    </lineage>
</organism>
<reference evidence="1 2" key="2">
    <citation type="journal article" date="2022" name="Mol. Ecol. Resour.">
        <title>The genomes of chicory, endive, great burdock and yacon provide insights into Asteraceae paleo-polyploidization history and plant inulin production.</title>
        <authorList>
            <person name="Fan W."/>
            <person name="Wang S."/>
            <person name="Wang H."/>
            <person name="Wang A."/>
            <person name="Jiang F."/>
            <person name="Liu H."/>
            <person name="Zhao H."/>
            <person name="Xu D."/>
            <person name="Zhang Y."/>
        </authorList>
    </citation>
    <scope>NUCLEOTIDE SEQUENCE [LARGE SCALE GENOMIC DNA]</scope>
    <source>
        <strain evidence="2">cv. Punajuju</strain>
        <tissue evidence="1">Leaves</tissue>
    </source>
</reference>
<proteinExistence type="predicted"/>
<dbReference type="Proteomes" id="UP001055811">
    <property type="component" value="Linkage Group LG09"/>
</dbReference>
<sequence length="392" mass="44229">MPTKEREAAFHFDERVPKYYAAHQEAKIVATIFLFTFTHPSTSSTAPICAFYTTTAFAVTRRHLQHRKKVGHRGGSSESGGSESGAHEKGCNPTRFEYFGWVYHLGTNSIGREFCHLRFLYIRQKYVMMYKRDPHESPGICWSTGSLFPDIYGGSALTQISTSPHRYQILIIVMPQEFKFLRYPISNRPPACHFSIQVKGVCDPSPVTESSLLHRATIADVSVSISSVENTSFHQRKKRQSCTQKAAEVHQFTCKMGLSKKLKEVSKRYHLSEKTQSPIDVAKKANIVSTTSAGGYRFSHTSVGKETLFVATYYLAILMHFYHGFNLPNPCSSTREPVGALNVNLPKANWQKLDRLSSLCSHNFFKTNIKYSGVEICCDEKVQQTIQDSGLL</sequence>
<reference evidence="2" key="1">
    <citation type="journal article" date="2022" name="Mol. Ecol. Resour.">
        <title>The genomes of chicory, endive, great burdock and yacon provide insights into Asteraceae palaeo-polyploidization history and plant inulin production.</title>
        <authorList>
            <person name="Fan W."/>
            <person name="Wang S."/>
            <person name="Wang H."/>
            <person name="Wang A."/>
            <person name="Jiang F."/>
            <person name="Liu H."/>
            <person name="Zhao H."/>
            <person name="Xu D."/>
            <person name="Zhang Y."/>
        </authorList>
    </citation>
    <scope>NUCLEOTIDE SEQUENCE [LARGE SCALE GENOMIC DNA]</scope>
    <source>
        <strain evidence="2">cv. Punajuju</strain>
    </source>
</reference>